<gene>
    <name evidence="2" type="ORF">AWY79_05825</name>
    <name evidence="3" type="ORF">EDC59_10135</name>
</gene>
<keyword evidence="4" id="KW-1185">Reference proteome</keyword>
<evidence type="ECO:0000313" key="3">
    <source>
        <dbReference type="EMBL" id="TDT91638.1"/>
    </source>
</evidence>
<protein>
    <submittedName>
        <fullName evidence="3">Uncharacterized protein</fullName>
    </submittedName>
</protein>
<keyword evidence="1" id="KW-0472">Membrane</keyword>
<dbReference type="KEGG" id="dej:AWY79_05825"/>
<organism evidence="3 5">
    <name type="scientific">Pseudodesulfovibrio indicus</name>
    <dbReference type="NCBI Taxonomy" id="1716143"/>
    <lineage>
        <taxon>Bacteria</taxon>
        <taxon>Pseudomonadati</taxon>
        <taxon>Thermodesulfobacteriota</taxon>
        <taxon>Desulfovibrionia</taxon>
        <taxon>Desulfovibrionales</taxon>
        <taxon>Desulfovibrionaceae</taxon>
    </lineage>
</organism>
<dbReference type="AlphaFoldDB" id="A0A126QL34"/>
<evidence type="ECO:0000313" key="2">
    <source>
        <dbReference type="EMBL" id="AMK10664.1"/>
    </source>
</evidence>
<proteinExistence type="predicted"/>
<feature type="transmembrane region" description="Helical" evidence="1">
    <location>
        <begin position="12"/>
        <end position="30"/>
    </location>
</feature>
<dbReference type="Proteomes" id="UP000295506">
    <property type="component" value="Unassembled WGS sequence"/>
</dbReference>
<feature type="transmembrane region" description="Helical" evidence="1">
    <location>
        <begin position="50"/>
        <end position="70"/>
    </location>
</feature>
<accession>A0A126QL34</accession>
<reference evidence="2 4" key="1">
    <citation type="journal article" date="2016" name="Front. Microbiol.">
        <title>Genome Sequence of the Piezophilic, Mesophilic Sulfate-Reducing Bacterium Desulfovibrio indicus J2T.</title>
        <authorList>
            <person name="Cao J."/>
            <person name="Maignien L."/>
            <person name="Shao Z."/>
            <person name="Alain K."/>
            <person name="Jebbar M."/>
        </authorList>
    </citation>
    <scope>NUCLEOTIDE SEQUENCE [LARGE SCALE GENOMIC DNA]</scope>
    <source>
        <strain evidence="2 4">J2</strain>
    </source>
</reference>
<keyword evidence="1" id="KW-0812">Transmembrane</keyword>
<dbReference type="Proteomes" id="UP000055611">
    <property type="component" value="Chromosome"/>
</dbReference>
<evidence type="ECO:0000313" key="5">
    <source>
        <dbReference type="Proteomes" id="UP000295506"/>
    </source>
</evidence>
<name>A0A126QL34_9BACT</name>
<dbReference type="OrthoDB" id="5468060at2"/>
<sequence length="77" mass="8797">MNRLTDREKTAIWSAIGNFLLGLLLVPWGFDIVETGVVRKYDDFPAFEFSGWAFVAAGVIFMAFGLYRLLKCLFSRK</sequence>
<keyword evidence="1" id="KW-1133">Transmembrane helix</keyword>
<dbReference type="EMBL" id="CP014206">
    <property type="protein sequence ID" value="AMK10664.1"/>
    <property type="molecule type" value="Genomic_DNA"/>
</dbReference>
<dbReference type="RefSeq" id="WP_066801501.1">
    <property type="nucleotide sequence ID" value="NZ_CP014206.1"/>
</dbReference>
<dbReference type="EMBL" id="SOBK01000001">
    <property type="protein sequence ID" value="TDT91638.1"/>
    <property type="molecule type" value="Genomic_DNA"/>
</dbReference>
<evidence type="ECO:0000313" key="4">
    <source>
        <dbReference type="Proteomes" id="UP000055611"/>
    </source>
</evidence>
<reference evidence="3 5" key="2">
    <citation type="submission" date="2019-03" db="EMBL/GenBank/DDBJ databases">
        <title>Genomic Encyclopedia of Type Strains, Phase IV (KMG-IV): sequencing the most valuable type-strain genomes for metagenomic binning, comparative biology and taxonomic classification.</title>
        <authorList>
            <person name="Goeker M."/>
        </authorList>
    </citation>
    <scope>NUCLEOTIDE SEQUENCE [LARGE SCALE GENOMIC DNA]</scope>
    <source>
        <strain evidence="3 5">DSM 101483</strain>
    </source>
</reference>
<evidence type="ECO:0000256" key="1">
    <source>
        <dbReference type="SAM" id="Phobius"/>
    </source>
</evidence>